<dbReference type="FunFam" id="3.40.50.11660:FF:000004">
    <property type="entry name" value="Glycoprotein 3-alpha-L-fucosyltransferase A"/>
    <property type="match status" value="1"/>
</dbReference>
<keyword evidence="9 12" id="KW-0333">Golgi apparatus</keyword>
<evidence type="ECO:0000256" key="6">
    <source>
        <dbReference type="ARBA" id="ARBA00022692"/>
    </source>
</evidence>
<evidence type="ECO:0000256" key="7">
    <source>
        <dbReference type="ARBA" id="ARBA00022968"/>
    </source>
</evidence>
<dbReference type="EMBL" id="OU895880">
    <property type="protein sequence ID" value="CAG9810439.1"/>
    <property type="molecule type" value="Genomic_DNA"/>
</dbReference>
<dbReference type="InterPro" id="IPR055270">
    <property type="entry name" value="Glyco_tran_10_C"/>
</dbReference>
<evidence type="ECO:0000259" key="13">
    <source>
        <dbReference type="Pfam" id="PF00852"/>
    </source>
</evidence>
<dbReference type="InterPro" id="IPR031481">
    <property type="entry name" value="Glyco_tran_10_N"/>
</dbReference>
<sequence>MLFKLDASDKTIKNEALLERHKARRFEVNHVEDFIPLGVIKEPATKHILLWNPSTQADDLSQDHQTVNCDMKNCIFSRNRRLFHSMTDFDAIMFDVGNSKELDELPGIRNKEQIYIMANEVSPLSTKNNLKFDENFFNMTFSYKSDSDVQWTHAKFYDIDMNNFVSISRQIKWRKPVAFRDQTFINSIRTKKSKLSAWFVSNCKASSNRDLLAKKLQNYMNVDIYGSCGNYSCTSRNPEKCVDTLSSNYKFYFAFENSICVDYITENVFLSMQHNIIPIIFNGVTDMQHFLPPHSYINVNDFNSIKELAKYLKFLDENPQDFANYFWWTKYYKLVMHTKEQSYCDICIHLNKWEPRMKKQQYLNVESWFNQKSCIGRLDDL</sequence>
<evidence type="ECO:0000256" key="2">
    <source>
        <dbReference type="ARBA" id="ARBA00004922"/>
    </source>
</evidence>
<keyword evidence="5 12" id="KW-0808">Transferase</keyword>
<evidence type="ECO:0000256" key="11">
    <source>
        <dbReference type="ARBA" id="ARBA00023180"/>
    </source>
</evidence>
<name>A0A9N9S5F9_9DIPT</name>
<dbReference type="Pfam" id="PF17039">
    <property type="entry name" value="Glyco_tran_10_N"/>
    <property type="match status" value="1"/>
</dbReference>
<feature type="domain" description="Fucosyltransferase N-terminal" evidence="14">
    <location>
        <begin position="45"/>
        <end position="152"/>
    </location>
</feature>
<dbReference type="AlphaFoldDB" id="A0A9N9S5F9"/>
<keyword evidence="7" id="KW-0735">Signal-anchor</keyword>
<evidence type="ECO:0000256" key="8">
    <source>
        <dbReference type="ARBA" id="ARBA00022989"/>
    </source>
</evidence>
<dbReference type="EC" id="2.4.1.-" evidence="12"/>
<dbReference type="InterPro" id="IPR038577">
    <property type="entry name" value="GT10-like_C_sf"/>
</dbReference>
<dbReference type="OrthoDB" id="427096at2759"/>
<organism evidence="15 16">
    <name type="scientific">Chironomus riparius</name>
    <dbReference type="NCBI Taxonomy" id="315576"/>
    <lineage>
        <taxon>Eukaryota</taxon>
        <taxon>Metazoa</taxon>
        <taxon>Ecdysozoa</taxon>
        <taxon>Arthropoda</taxon>
        <taxon>Hexapoda</taxon>
        <taxon>Insecta</taxon>
        <taxon>Pterygota</taxon>
        <taxon>Neoptera</taxon>
        <taxon>Endopterygota</taxon>
        <taxon>Diptera</taxon>
        <taxon>Nematocera</taxon>
        <taxon>Chironomoidea</taxon>
        <taxon>Chironomidae</taxon>
        <taxon>Chironominae</taxon>
        <taxon>Chironomus</taxon>
    </lineage>
</organism>
<dbReference type="GO" id="GO:0008417">
    <property type="term" value="F:fucosyltransferase activity"/>
    <property type="evidence" value="ECO:0007669"/>
    <property type="project" value="InterPro"/>
</dbReference>
<accession>A0A9N9S5F9</accession>
<evidence type="ECO:0000313" key="16">
    <source>
        <dbReference type="Proteomes" id="UP001153620"/>
    </source>
</evidence>
<feature type="domain" description="Fucosyltransferase C-terminal" evidence="13">
    <location>
        <begin position="191"/>
        <end position="368"/>
    </location>
</feature>
<dbReference type="InterPro" id="IPR001503">
    <property type="entry name" value="Glyco_trans_10"/>
</dbReference>
<gene>
    <name evidence="15" type="ORF">CHIRRI_LOCUS13252</name>
</gene>
<dbReference type="SUPFAM" id="SSF53756">
    <property type="entry name" value="UDP-Glycosyltransferase/glycogen phosphorylase"/>
    <property type="match status" value="1"/>
</dbReference>
<reference evidence="15" key="2">
    <citation type="submission" date="2022-10" db="EMBL/GenBank/DDBJ databases">
        <authorList>
            <consortium name="ENA_rothamsted_submissions"/>
            <consortium name="culmorum"/>
            <person name="King R."/>
        </authorList>
    </citation>
    <scope>NUCLEOTIDE SEQUENCE</scope>
</reference>
<keyword evidence="11" id="KW-0325">Glycoprotein</keyword>
<dbReference type="Proteomes" id="UP001153620">
    <property type="component" value="Chromosome 4"/>
</dbReference>
<protein>
    <recommendedName>
        <fullName evidence="12">Fucosyltransferase</fullName>
        <ecNumber evidence="12">2.4.1.-</ecNumber>
    </recommendedName>
</protein>
<keyword evidence="8" id="KW-1133">Transmembrane helix</keyword>
<evidence type="ECO:0000256" key="5">
    <source>
        <dbReference type="ARBA" id="ARBA00022679"/>
    </source>
</evidence>
<keyword evidence="10" id="KW-0472">Membrane</keyword>
<evidence type="ECO:0000256" key="1">
    <source>
        <dbReference type="ARBA" id="ARBA00004447"/>
    </source>
</evidence>
<dbReference type="PANTHER" id="PTHR48438">
    <property type="entry name" value="ALPHA-(1,3)-FUCOSYLTRANSFERASE C-RELATED"/>
    <property type="match status" value="1"/>
</dbReference>
<proteinExistence type="inferred from homology"/>
<evidence type="ECO:0000256" key="12">
    <source>
        <dbReference type="RuleBase" id="RU003832"/>
    </source>
</evidence>
<evidence type="ECO:0000313" key="15">
    <source>
        <dbReference type="EMBL" id="CAG9810439.1"/>
    </source>
</evidence>
<evidence type="ECO:0000256" key="4">
    <source>
        <dbReference type="ARBA" id="ARBA00022676"/>
    </source>
</evidence>
<comment type="subcellular location">
    <subcellularLocation>
        <location evidence="1 12">Golgi apparatus</location>
        <location evidence="1 12">Golgi stack membrane</location>
        <topology evidence="1 12">Single-pass type II membrane protein</topology>
    </subcellularLocation>
</comment>
<keyword evidence="6 12" id="KW-0812">Transmembrane</keyword>
<evidence type="ECO:0000259" key="14">
    <source>
        <dbReference type="Pfam" id="PF17039"/>
    </source>
</evidence>
<evidence type="ECO:0000256" key="9">
    <source>
        <dbReference type="ARBA" id="ARBA00023034"/>
    </source>
</evidence>
<keyword evidence="4 12" id="KW-0328">Glycosyltransferase</keyword>
<dbReference type="Gene3D" id="3.40.50.11660">
    <property type="entry name" value="Glycosyl transferase family 10, C-terminal domain"/>
    <property type="match status" value="1"/>
</dbReference>
<dbReference type="GO" id="GO:0032580">
    <property type="term" value="C:Golgi cisterna membrane"/>
    <property type="evidence" value="ECO:0007669"/>
    <property type="project" value="UniProtKB-SubCell"/>
</dbReference>
<evidence type="ECO:0000256" key="10">
    <source>
        <dbReference type="ARBA" id="ARBA00023136"/>
    </source>
</evidence>
<keyword evidence="16" id="KW-1185">Reference proteome</keyword>
<comment type="similarity">
    <text evidence="3 12">Belongs to the glycosyltransferase 10 family.</text>
</comment>
<reference evidence="15" key="1">
    <citation type="submission" date="2022-01" db="EMBL/GenBank/DDBJ databases">
        <authorList>
            <person name="King R."/>
        </authorList>
    </citation>
    <scope>NUCLEOTIDE SEQUENCE</scope>
</reference>
<dbReference type="Pfam" id="PF00852">
    <property type="entry name" value="Glyco_transf_10"/>
    <property type="match status" value="1"/>
</dbReference>
<dbReference type="PANTHER" id="PTHR48438:SF1">
    <property type="entry name" value="ALPHA-(1,3)-FUCOSYLTRANSFERASE C-RELATED"/>
    <property type="match status" value="1"/>
</dbReference>
<evidence type="ECO:0000256" key="3">
    <source>
        <dbReference type="ARBA" id="ARBA00008919"/>
    </source>
</evidence>
<comment type="pathway">
    <text evidence="2">Protein modification; protein glycosylation.</text>
</comment>